<dbReference type="Gene3D" id="3.30.559.10">
    <property type="entry name" value="Chloramphenicol acetyltransferase-like domain"/>
    <property type="match status" value="1"/>
</dbReference>
<comment type="caution">
    <text evidence="1">The sequence shown here is derived from an EMBL/GenBank/DDBJ whole genome shotgun (WGS) entry which is preliminary data.</text>
</comment>
<accession>A0AAE2C0X9</accession>
<dbReference type="InterPro" id="IPR023213">
    <property type="entry name" value="CAT-like_dom_sf"/>
</dbReference>
<dbReference type="Proteomes" id="UP001289374">
    <property type="component" value="Unassembled WGS sequence"/>
</dbReference>
<evidence type="ECO:0000313" key="1">
    <source>
        <dbReference type="EMBL" id="KAK4404988.1"/>
    </source>
</evidence>
<proteinExistence type="predicted"/>
<dbReference type="Pfam" id="PF02458">
    <property type="entry name" value="Transferase"/>
    <property type="match status" value="1"/>
</dbReference>
<gene>
    <name evidence="1" type="ORF">Sango_0867400</name>
</gene>
<reference evidence="1" key="1">
    <citation type="submission" date="2020-06" db="EMBL/GenBank/DDBJ databases">
        <authorList>
            <person name="Li T."/>
            <person name="Hu X."/>
            <person name="Zhang T."/>
            <person name="Song X."/>
            <person name="Zhang H."/>
            <person name="Dai N."/>
            <person name="Sheng W."/>
            <person name="Hou X."/>
            <person name="Wei L."/>
        </authorList>
    </citation>
    <scope>NUCLEOTIDE SEQUENCE</scope>
    <source>
        <strain evidence="1">K16</strain>
        <tissue evidence="1">Leaf</tissue>
    </source>
</reference>
<protein>
    <submittedName>
        <fullName evidence="1">Uncharacterized protein</fullName>
    </submittedName>
</protein>
<sequence>MVFSMASELCSAVSLSSRLKFLLSIYGFPLILHKTFVELDLGGTWCSWCNREFRLPAFCGLFPLSISSKPTLIFLQKLWPKGSKWALHRVLQVPYDFMAGRFKLNQQSGSLEIDCHSAEAGFVVASSEYSLDELGGFVYPNLGFVSLRSKHWIIWDQNRRAFIGNIATQALREAIGHYLMPQPPPPSGQISTPRGIPTRLVFPT</sequence>
<keyword evidence="2" id="KW-1185">Reference proteome</keyword>
<dbReference type="EMBL" id="JACGWL010000004">
    <property type="protein sequence ID" value="KAK4404988.1"/>
    <property type="molecule type" value="Genomic_DNA"/>
</dbReference>
<organism evidence="1 2">
    <name type="scientific">Sesamum angolense</name>
    <dbReference type="NCBI Taxonomy" id="2727404"/>
    <lineage>
        <taxon>Eukaryota</taxon>
        <taxon>Viridiplantae</taxon>
        <taxon>Streptophyta</taxon>
        <taxon>Embryophyta</taxon>
        <taxon>Tracheophyta</taxon>
        <taxon>Spermatophyta</taxon>
        <taxon>Magnoliopsida</taxon>
        <taxon>eudicotyledons</taxon>
        <taxon>Gunneridae</taxon>
        <taxon>Pentapetalae</taxon>
        <taxon>asterids</taxon>
        <taxon>lamiids</taxon>
        <taxon>Lamiales</taxon>
        <taxon>Pedaliaceae</taxon>
        <taxon>Sesamum</taxon>
    </lineage>
</organism>
<name>A0AAE2C0X9_9LAMI</name>
<evidence type="ECO:0000313" key="2">
    <source>
        <dbReference type="Proteomes" id="UP001289374"/>
    </source>
</evidence>
<reference evidence="1" key="2">
    <citation type="journal article" date="2024" name="Plant">
        <title>Genomic evolution and insights into agronomic trait innovations of Sesamum species.</title>
        <authorList>
            <person name="Miao H."/>
            <person name="Wang L."/>
            <person name="Qu L."/>
            <person name="Liu H."/>
            <person name="Sun Y."/>
            <person name="Le M."/>
            <person name="Wang Q."/>
            <person name="Wei S."/>
            <person name="Zheng Y."/>
            <person name="Lin W."/>
            <person name="Duan Y."/>
            <person name="Cao H."/>
            <person name="Xiong S."/>
            <person name="Wang X."/>
            <person name="Wei L."/>
            <person name="Li C."/>
            <person name="Ma Q."/>
            <person name="Ju M."/>
            <person name="Zhao R."/>
            <person name="Li G."/>
            <person name="Mu C."/>
            <person name="Tian Q."/>
            <person name="Mei H."/>
            <person name="Zhang T."/>
            <person name="Gao T."/>
            <person name="Zhang H."/>
        </authorList>
    </citation>
    <scope>NUCLEOTIDE SEQUENCE</scope>
    <source>
        <strain evidence="1">K16</strain>
    </source>
</reference>
<dbReference type="AlphaFoldDB" id="A0AAE2C0X9"/>